<keyword evidence="3" id="KW-0288">FMN</keyword>
<keyword evidence="5" id="KW-0560">Oxidoreductase</keyword>
<dbReference type="EMBL" id="JACHNZ010000061">
    <property type="protein sequence ID" value="MBB4633833.1"/>
    <property type="molecule type" value="Genomic_DNA"/>
</dbReference>
<keyword evidence="4" id="KW-0521">NADP</keyword>
<dbReference type="InterPro" id="IPR044152">
    <property type="entry name" value="YqjM-like"/>
</dbReference>
<dbReference type="InterPro" id="IPR001155">
    <property type="entry name" value="OxRdtase_FMN_N"/>
</dbReference>
<dbReference type="GO" id="GO:0003959">
    <property type="term" value="F:NADPH dehydrogenase activity"/>
    <property type="evidence" value="ECO:0007669"/>
    <property type="project" value="InterPro"/>
</dbReference>
<evidence type="ECO:0000256" key="3">
    <source>
        <dbReference type="ARBA" id="ARBA00022643"/>
    </source>
</evidence>
<comment type="caution">
    <text evidence="7">The sequence shown here is derived from an EMBL/GenBank/DDBJ whole genome shotgun (WGS) entry which is preliminary data.</text>
</comment>
<dbReference type="Gene3D" id="3.20.20.70">
    <property type="entry name" value="Aldolase class I"/>
    <property type="match status" value="1"/>
</dbReference>
<dbReference type="SUPFAM" id="SSF51395">
    <property type="entry name" value="FMN-linked oxidoreductases"/>
    <property type="match status" value="1"/>
</dbReference>
<keyword evidence="8" id="KW-1185">Reference proteome</keyword>
<feature type="domain" description="NADH:flavin oxidoreductase/NADH oxidase N-terminal" evidence="6">
    <location>
        <begin position="12"/>
        <end position="305"/>
    </location>
</feature>
<dbReference type="FunFam" id="3.20.20.70:FF:000262">
    <property type="entry name" value="NADH:flavin oxidoreductase"/>
    <property type="match status" value="1"/>
</dbReference>
<evidence type="ECO:0000256" key="4">
    <source>
        <dbReference type="ARBA" id="ARBA00022857"/>
    </source>
</evidence>
<evidence type="ECO:0000256" key="2">
    <source>
        <dbReference type="ARBA" id="ARBA00022630"/>
    </source>
</evidence>
<dbReference type="RefSeq" id="WP_184071790.1">
    <property type="nucleotide sequence ID" value="NZ_JACHNZ010000061.1"/>
</dbReference>
<proteinExistence type="predicted"/>
<dbReference type="CDD" id="cd04747">
    <property type="entry name" value="OYE_like_5_FMN"/>
    <property type="match status" value="1"/>
</dbReference>
<sequence>MDSQVHLDSKALFDPITIGKLLLKSRIVMSPMTRSMSPGGVPTADVAAYYRRRAEADVGLIVTEGTWVSHPGASNDDNVPRFFGEDAMAGWSKVVDEVHAAGGRIVPQLWHVGLFQTAAQADGSAASRQVGPSGMVGAIGEAPTLRASAMTDKDIEDVVDAFGSGAETAMKLGFDGIAFHGAHGYLLDQFLWAMTNMRDAPYGGGIGDRARFPAQIIAECRRRTHKDFPIIFRLSQWKLQDYGAKLVSNPAEMETLLRPLIDAGVDIFDCSQRRFWEPEFAGSDTNLAGWVKKVGGLPTMTVGSVGLSTDLMTSLRGIGGEPAGLDRLIEMIERGDFDLVAVGRALLVDPRWAQKIRQGRFDELSSFKVEALATLT</sequence>
<gene>
    <name evidence="7" type="ORF">GGQ98_003489</name>
</gene>
<dbReference type="Proteomes" id="UP000566324">
    <property type="component" value="Unassembled WGS sequence"/>
</dbReference>
<protein>
    <submittedName>
        <fullName evidence="7">2,4-dienoyl-CoA reductase-like NADH-dependent reductase (Old Yellow Enzyme family)</fullName>
    </submittedName>
</protein>
<evidence type="ECO:0000256" key="1">
    <source>
        <dbReference type="ARBA" id="ARBA00001917"/>
    </source>
</evidence>
<dbReference type="Pfam" id="PF00724">
    <property type="entry name" value="Oxidored_FMN"/>
    <property type="match status" value="1"/>
</dbReference>
<accession>A0A7W7FAM4</accession>
<evidence type="ECO:0000259" key="6">
    <source>
        <dbReference type="Pfam" id="PF00724"/>
    </source>
</evidence>
<organism evidence="7 8">
    <name type="scientific">Sphingosinicella soli</name>
    <dbReference type="NCBI Taxonomy" id="333708"/>
    <lineage>
        <taxon>Bacteria</taxon>
        <taxon>Pseudomonadati</taxon>
        <taxon>Pseudomonadota</taxon>
        <taxon>Alphaproteobacteria</taxon>
        <taxon>Sphingomonadales</taxon>
        <taxon>Sphingosinicellaceae</taxon>
        <taxon>Sphingosinicella</taxon>
    </lineage>
</organism>
<dbReference type="AlphaFoldDB" id="A0A7W7FAM4"/>
<evidence type="ECO:0000313" key="7">
    <source>
        <dbReference type="EMBL" id="MBB4633833.1"/>
    </source>
</evidence>
<dbReference type="PANTHER" id="PTHR43303:SF4">
    <property type="entry name" value="NADPH DEHYDROGENASE C23G7.10C-RELATED"/>
    <property type="match status" value="1"/>
</dbReference>
<dbReference type="InterPro" id="IPR013785">
    <property type="entry name" value="Aldolase_TIM"/>
</dbReference>
<dbReference type="PANTHER" id="PTHR43303">
    <property type="entry name" value="NADPH DEHYDROGENASE C23G7.10C-RELATED"/>
    <property type="match status" value="1"/>
</dbReference>
<dbReference type="GO" id="GO:0050661">
    <property type="term" value="F:NADP binding"/>
    <property type="evidence" value="ECO:0007669"/>
    <property type="project" value="InterPro"/>
</dbReference>
<evidence type="ECO:0000256" key="5">
    <source>
        <dbReference type="ARBA" id="ARBA00023002"/>
    </source>
</evidence>
<reference evidence="7 8" key="1">
    <citation type="submission" date="2020-08" db="EMBL/GenBank/DDBJ databases">
        <title>Genomic Encyclopedia of Type Strains, Phase IV (KMG-IV): sequencing the most valuable type-strain genomes for metagenomic binning, comparative biology and taxonomic classification.</title>
        <authorList>
            <person name="Goeker M."/>
        </authorList>
    </citation>
    <scope>NUCLEOTIDE SEQUENCE [LARGE SCALE GENOMIC DNA]</scope>
    <source>
        <strain evidence="7 8">DSM 17328</strain>
    </source>
</reference>
<keyword evidence="2" id="KW-0285">Flavoprotein</keyword>
<evidence type="ECO:0000313" key="8">
    <source>
        <dbReference type="Proteomes" id="UP000566324"/>
    </source>
</evidence>
<name>A0A7W7FAM4_9SPHN</name>
<comment type="cofactor">
    <cofactor evidence="1">
        <name>FMN</name>
        <dbReference type="ChEBI" id="CHEBI:58210"/>
    </cofactor>
</comment>
<dbReference type="GO" id="GO:0010181">
    <property type="term" value="F:FMN binding"/>
    <property type="evidence" value="ECO:0007669"/>
    <property type="project" value="InterPro"/>
</dbReference>